<feature type="region of interest" description="Disordered" evidence="1">
    <location>
        <begin position="1"/>
        <end position="20"/>
    </location>
</feature>
<name>A0A418WK50_9SPHN</name>
<sequence length="206" mass="22761">MGHADIIDESSKDDGADSDRRGAQRFMTILRVGKLVTGGAQELCLIRNISAGGLMAHVYAQHEIGDRVEIEFKSDERLSGEVVWVEEGRVGVRFEGEIEVSDILTHRTAPDGRKSRPPRIEVEGRARIKVGDVRHEVVVRDFSQGGIKVELDAPLKVGEDAVITVEGMHPVRGIVRWSRDGMAGLSFIKPIAFDELIRWLEAQGQA</sequence>
<dbReference type="Pfam" id="PF07238">
    <property type="entry name" value="PilZ"/>
    <property type="match status" value="2"/>
</dbReference>
<dbReference type="GO" id="GO:0035438">
    <property type="term" value="F:cyclic-di-GMP binding"/>
    <property type="evidence" value="ECO:0007669"/>
    <property type="project" value="InterPro"/>
</dbReference>
<dbReference type="SUPFAM" id="SSF141371">
    <property type="entry name" value="PilZ domain-like"/>
    <property type="match status" value="2"/>
</dbReference>
<dbReference type="Proteomes" id="UP000286100">
    <property type="component" value="Unassembled WGS sequence"/>
</dbReference>
<dbReference type="OrthoDB" id="7929489at2"/>
<dbReference type="InterPro" id="IPR009875">
    <property type="entry name" value="PilZ_domain"/>
</dbReference>
<evidence type="ECO:0000313" key="4">
    <source>
        <dbReference type="Proteomes" id="UP000286100"/>
    </source>
</evidence>
<protein>
    <submittedName>
        <fullName evidence="3">PilZ domain-containing protein</fullName>
    </submittedName>
</protein>
<dbReference type="RefSeq" id="WP_119761592.1">
    <property type="nucleotide sequence ID" value="NZ_QYUM01000003.1"/>
</dbReference>
<feature type="domain" description="PilZ" evidence="2">
    <location>
        <begin position="116"/>
        <end position="200"/>
    </location>
</feature>
<reference evidence="3 4" key="1">
    <citation type="submission" date="2018-09" db="EMBL/GenBank/DDBJ databases">
        <authorList>
            <person name="Zhu H."/>
        </authorList>
    </citation>
    <scope>NUCLEOTIDE SEQUENCE [LARGE SCALE GENOMIC DNA]</scope>
    <source>
        <strain evidence="3 4">K2R01-6</strain>
    </source>
</reference>
<feature type="domain" description="PilZ" evidence="2">
    <location>
        <begin position="19"/>
        <end position="98"/>
    </location>
</feature>
<keyword evidence="4" id="KW-1185">Reference proteome</keyword>
<proteinExistence type="predicted"/>
<dbReference type="AlphaFoldDB" id="A0A418WK50"/>
<dbReference type="EMBL" id="QYUM01000003">
    <property type="protein sequence ID" value="RJF90414.1"/>
    <property type="molecule type" value="Genomic_DNA"/>
</dbReference>
<evidence type="ECO:0000259" key="2">
    <source>
        <dbReference type="Pfam" id="PF07238"/>
    </source>
</evidence>
<evidence type="ECO:0000313" key="3">
    <source>
        <dbReference type="EMBL" id="RJF90414.1"/>
    </source>
</evidence>
<gene>
    <name evidence="3" type="ORF">D3876_09205</name>
</gene>
<comment type="caution">
    <text evidence="3">The sequence shown here is derived from an EMBL/GenBank/DDBJ whole genome shotgun (WGS) entry which is preliminary data.</text>
</comment>
<organism evidence="3 4">
    <name type="scientific">Sphingomonas cavernae</name>
    <dbReference type="NCBI Taxonomy" id="2320861"/>
    <lineage>
        <taxon>Bacteria</taxon>
        <taxon>Pseudomonadati</taxon>
        <taxon>Pseudomonadota</taxon>
        <taxon>Alphaproteobacteria</taxon>
        <taxon>Sphingomonadales</taxon>
        <taxon>Sphingomonadaceae</taxon>
        <taxon>Sphingomonas</taxon>
    </lineage>
</organism>
<evidence type="ECO:0000256" key="1">
    <source>
        <dbReference type="SAM" id="MobiDB-lite"/>
    </source>
</evidence>
<dbReference type="Gene3D" id="2.40.10.220">
    <property type="entry name" value="predicted glycosyltransferase like domains"/>
    <property type="match status" value="2"/>
</dbReference>
<accession>A0A418WK50</accession>